<evidence type="ECO:0000313" key="3">
    <source>
        <dbReference type="Proteomes" id="UP000887116"/>
    </source>
</evidence>
<dbReference type="OrthoDB" id="8063408at2759"/>
<feature type="compositionally biased region" description="Basic and acidic residues" evidence="1">
    <location>
        <begin position="107"/>
        <end position="123"/>
    </location>
</feature>
<reference evidence="2" key="1">
    <citation type="submission" date="2020-07" db="EMBL/GenBank/DDBJ databases">
        <title>Multicomponent nature underlies the extraordinary mechanical properties of spider dragline silk.</title>
        <authorList>
            <person name="Kono N."/>
            <person name="Nakamura H."/>
            <person name="Mori M."/>
            <person name="Yoshida Y."/>
            <person name="Ohtoshi R."/>
            <person name="Malay A.D."/>
            <person name="Moran D.A.P."/>
            <person name="Tomita M."/>
            <person name="Numata K."/>
            <person name="Arakawa K."/>
        </authorList>
    </citation>
    <scope>NUCLEOTIDE SEQUENCE</scope>
</reference>
<dbReference type="AlphaFoldDB" id="A0A8X6K2C8"/>
<dbReference type="EMBL" id="BMAO01038886">
    <property type="protein sequence ID" value="GFR27636.1"/>
    <property type="molecule type" value="Genomic_DNA"/>
</dbReference>
<sequence length="123" mass="14233">MAPRVCCNICSVRLLEWLVGKKRAMQFAVPMVWCEPTNHVDNFYFCLAPSMNMGWSRKKKDHLQYPCVPSAIQLVPHSAEISILGPPKKFEIVKDYVEEEEFIRPGTSHEQDFKAKDLNEPHE</sequence>
<evidence type="ECO:0000256" key="1">
    <source>
        <dbReference type="SAM" id="MobiDB-lite"/>
    </source>
</evidence>
<accession>A0A8X6K2C8</accession>
<protein>
    <submittedName>
        <fullName evidence="2">Uncharacterized protein</fullName>
    </submittedName>
</protein>
<proteinExistence type="predicted"/>
<name>A0A8X6K2C8_TRICU</name>
<evidence type="ECO:0000313" key="2">
    <source>
        <dbReference type="EMBL" id="GFR27636.1"/>
    </source>
</evidence>
<feature type="region of interest" description="Disordered" evidence="1">
    <location>
        <begin position="104"/>
        <end position="123"/>
    </location>
</feature>
<keyword evidence="3" id="KW-1185">Reference proteome</keyword>
<organism evidence="2 3">
    <name type="scientific">Trichonephila clavata</name>
    <name type="common">Joro spider</name>
    <name type="synonym">Nephila clavata</name>
    <dbReference type="NCBI Taxonomy" id="2740835"/>
    <lineage>
        <taxon>Eukaryota</taxon>
        <taxon>Metazoa</taxon>
        <taxon>Ecdysozoa</taxon>
        <taxon>Arthropoda</taxon>
        <taxon>Chelicerata</taxon>
        <taxon>Arachnida</taxon>
        <taxon>Araneae</taxon>
        <taxon>Araneomorphae</taxon>
        <taxon>Entelegynae</taxon>
        <taxon>Araneoidea</taxon>
        <taxon>Nephilidae</taxon>
        <taxon>Trichonephila</taxon>
    </lineage>
</organism>
<gene>
    <name evidence="2" type="primary">AVEN_46374_1</name>
    <name evidence="2" type="ORF">TNCT_219931</name>
</gene>
<dbReference type="Proteomes" id="UP000887116">
    <property type="component" value="Unassembled WGS sequence"/>
</dbReference>
<comment type="caution">
    <text evidence="2">The sequence shown here is derived from an EMBL/GenBank/DDBJ whole genome shotgun (WGS) entry which is preliminary data.</text>
</comment>